<feature type="region of interest" description="Disordered" evidence="1">
    <location>
        <begin position="1"/>
        <end position="21"/>
    </location>
</feature>
<dbReference type="HOGENOM" id="CLU_1940319_0_0_1"/>
<sequence length="130" mass="14142">MAEAAPLHNCTTEPPPATAPPKASCTVAGTAVWLRQWILILILDFRVPAQETIICCQRRMRSFLVAKAGPPTLAILQWLPNFRAPPAPWSSTPPPKCGWAGVMLKNALGSLVSNDNDDCCLNYDAEDAMR</sequence>
<keyword evidence="3" id="KW-1185">Reference proteome</keyword>
<dbReference type="EMBL" id="CM000363">
    <property type="protein sequence ID" value="EDX10012.1"/>
    <property type="molecule type" value="Genomic_DNA"/>
</dbReference>
<reference evidence="2 3" key="1">
    <citation type="journal article" date="2007" name="Nature">
        <title>Evolution of genes and genomes on the Drosophila phylogeny.</title>
        <authorList>
            <consortium name="Drosophila 12 Genomes Consortium"/>
            <person name="Clark A.G."/>
            <person name="Eisen M.B."/>
            <person name="Smith D.R."/>
            <person name="Bergman C.M."/>
            <person name="Oliver B."/>
            <person name="Markow T.A."/>
            <person name="Kaufman T.C."/>
            <person name="Kellis M."/>
            <person name="Gelbart W."/>
            <person name="Iyer V.N."/>
            <person name="Pollard D.A."/>
            <person name="Sackton T.B."/>
            <person name="Larracuente A.M."/>
            <person name="Singh N.D."/>
            <person name="Abad J.P."/>
            <person name="Abt D.N."/>
            <person name="Adryan B."/>
            <person name="Aguade M."/>
            <person name="Akashi H."/>
            <person name="Anderson W.W."/>
            <person name="Aquadro C.F."/>
            <person name="Ardell D.H."/>
            <person name="Arguello R."/>
            <person name="Artieri C.G."/>
            <person name="Barbash D.A."/>
            <person name="Barker D."/>
            <person name="Barsanti P."/>
            <person name="Batterham P."/>
            <person name="Batzoglou S."/>
            <person name="Begun D."/>
            <person name="Bhutkar A."/>
            <person name="Blanco E."/>
            <person name="Bosak S.A."/>
            <person name="Bradley R.K."/>
            <person name="Brand A.D."/>
            <person name="Brent M.R."/>
            <person name="Brooks A.N."/>
            <person name="Brown R.H."/>
            <person name="Butlin R.K."/>
            <person name="Caggese C."/>
            <person name="Calvi B.R."/>
            <person name="Bernardo de Carvalho A."/>
            <person name="Caspi A."/>
            <person name="Castrezana S."/>
            <person name="Celniker S.E."/>
            <person name="Chang J.L."/>
            <person name="Chapple C."/>
            <person name="Chatterji S."/>
            <person name="Chinwalla A."/>
            <person name="Civetta A."/>
            <person name="Clifton S.W."/>
            <person name="Comeron J.M."/>
            <person name="Costello J.C."/>
            <person name="Coyne J.A."/>
            <person name="Daub J."/>
            <person name="David R.G."/>
            <person name="Delcher A.L."/>
            <person name="Delehaunty K."/>
            <person name="Do C.B."/>
            <person name="Ebling H."/>
            <person name="Edwards K."/>
            <person name="Eickbush T."/>
            <person name="Evans J.D."/>
            <person name="Filipski A."/>
            <person name="Findeiss S."/>
            <person name="Freyhult E."/>
            <person name="Fulton L."/>
            <person name="Fulton R."/>
            <person name="Garcia A.C."/>
            <person name="Gardiner A."/>
            <person name="Garfield D.A."/>
            <person name="Garvin B.E."/>
            <person name="Gibson G."/>
            <person name="Gilbert D."/>
            <person name="Gnerre S."/>
            <person name="Godfrey J."/>
            <person name="Good R."/>
            <person name="Gotea V."/>
            <person name="Gravely B."/>
            <person name="Greenberg A.J."/>
            <person name="Griffiths-Jones S."/>
            <person name="Gross S."/>
            <person name="Guigo R."/>
            <person name="Gustafson E.A."/>
            <person name="Haerty W."/>
            <person name="Hahn M.W."/>
            <person name="Halligan D.L."/>
            <person name="Halpern A.L."/>
            <person name="Halter G.M."/>
            <person name="Han M.V."/>
            <person name="Heger A."/>
            <person name="Hillier L."/>
            <person name="Hinrichs A.S."/>
            <person name="Holmes I."/>
            <person name="Hoskins R.A."/>
            <person name="Hubisz M.J."/>
            <person name="Hultmark D."/>
            <person name="Huntley M.A."/>
            <person name="Jaffe D.B."/>
            <person name="Jagadeeshan S."/>
            <person name="Jeck W.R."/>
            <person name="Johnson J."/>
            <person name="Jones C.D."/>
            <person name="Jordan W.C."/>
            <person name="Karpen G.H."/>
            <person name="Kataoka E."/>
            <person name="Keightley P.D."/>
            <person name="Kheradpour P."/>
            <person name="Kirkness E.F."/>
            <person name="Koerich L.B."/>
            <person name="Kristiansen K."/>
            <person name="Kudrna D."/>
            <person name="Kulathinal R.J."/>
            <person name="Kumar S."/>
            <person name="Kwok R."/>
            <person name="Lander E."/>
            <person name="Langley C.H."/>
            <person name="Lapoint R."/>
            <person name="Lazzaro B.P."/>
            <person name="Lee S.J."/>
            <person name="Levesque L."/>
            <person name="Li R."/>
            <person name="Lin C.F."/>
            <person name="Lin M.F."/>
            <person name="Lindblad-Toh K."/>
            <person name="Llopart A."/>
            <person name="Long M."/>
            <person name="Low L."/>
            <person name="Lozovsky E."/>
            <person name="Lu J."/>
            <person name="Luo M."/>
            <person name="Machado C.A."/>
            <person name="Makalowski W."/>
            <person name="Marzo M."/>
            <person name="Matsuda M."/>
            <person name="Matzkin L."/>
            <person name="McAllister B."/>
            <person name="McBride C.S."/>
            <person name="McKernan B."/>
            <person name="McKernan K."/>
            <person name="Mendez-Lago M."/>
            <person name="Minx P."/>
            <person name="Mollenhauer M.U."/>
            <person name="Montooth K."/>
            <person name="Mount S.M."/>
            <person name="Mu X."/>
            <person name="Myers E."/>
            <person name="Negre B."/>
            <person name="Newfeld S."/>
            <person name="Nielsen R."/>
            <person name="Noor M.A."/>
            <person name="O'Grady P."/>
            <person name="Pachter L."/>
            <person name="Papaceit M."/>
            <person name="Parisi M.J."/>
            <person name="Parisi M."/>
            <person name="Parts L."/>
            <person name="Pedersen J.S."/>
            <person name="Pesole G."/>
            <person name="Phillippy A.M."/>
            <person name="Ponting C.P."/>
            <person name="Pop M."/>
            <person name="Porcelli D."/>
            <person name="Powell J.R."/>
            <person name="Prohaska S."/>
            <person name="Pruitt K."/>
            <person name="Puig M."/>
            <person name="Quesneville H."/>
            <person name="Ram K.R."/>
            <person name="Rand D."/>
            <person name="Rasmussen M.D."/>
            <person name="Reed L.K."/>
            <person name="Reenan R."/>
            <person name="Reily A."/>
            <person name="Remington K.A."/>
            <person name="Rieger T.T."/>
            <person name="Ritchie M.G."/>
            <person name="Robin C."/>
            <person name="Rogers Y.H."/>
            <person name="Rohde C."/>
            <person name="Rozas J."/>
            <person name="Rubenfield M.J."/>
            <person name="Ruiz A."/>
            <person name="Russo S."/>
            <person name="Salzberg S.L."/>
            <person name="Sanchez-Gracia A."/>
            <person name="Saranga D.J."/>
            <person name="Sato H."/>
            <person name="Schaeffer S.W."/>
            <person name="Schatz M.C."/>
            <person name="Schlenke T."/>
            <person name="Schwartz R."/>
            <person name="Segarra C."/>
            <person name="Singh R.S."/>
            <person name="Sirot L."/>
            <person name="Sirota M."/>
            <person name="Sisneros N.B."/>
            <person name="Smith C.D."/>
            <person name="Smith T.F."/>
            <person name="Spieth J."/>
            <person name="Stage D.E."/>
            <person name="Stark A."/>
            <person name="Stephan W."/>
            <person name="Strausberg R.L."/>
            <person name="Strempel S."/>
            <person name="Sturgill D."/>
            <person name="Sutton G."/>
            <person name="Sutton G.G."/>
            <person name="Tao W."/>
            <person name="Teichmann S."/>
            <person name="Tobari Y.N."/>
            <person name="Tomimura Y."/>
            <person name="Tsolas J.M."/>
            <person name="Valente V.L."/>
            <person name="Venter E."/>
            <person name="Venter J.C."/>
            <person name="Vicario S."/>
            <person name="Vieira F.G."/>
            <person name="Vilella A.J."/>
            <person name="Villasante A."/>
            <person name="Walenz B."/>
            <person name="Wang J."/>
            <person name="Wasserman M."/>
            <person name="Watts T."/>
            <person name="Wilson D."/>
            <person name="Wilson R.K."/>
            <person name="Wing R.A."/>
            <person name="Wolfner M.F."/>
            <person name="Wong A."/>
            <person name="Wong G.K."/>
            <person name="Wu C.I."/>
            <person name="Wu G."/>
            <person name="Yamamoto D."/>
            <person name="Yang H.P."/>
            <person name="Yang S.P."/>
            <person name="Yorke J.A."/>
            <person name="Yoshida K."/>
            <person name="Zdobnov E."/>
            <person name="Zhang P."/>
            <person name="Zhang Y."/>
            <person name="Zimin A.V."/>
            <person name="Baldwin J."/>
            <person name="Abdouelleil A."/>
            <person name="Abdulkadir J."/>
            <person name="Abebe A."/>
            <person name="Abera B."/>
            <person name="Abreu J."/>
            <person name="Acer S.C."/>
            <person name="Aftuck L."/>
            <person name="Alexander A."/>
            <person name="An P."/>
            <person name="Anderson E."/>
            <person name="Anderson S."/>
            <person name="Arachi H."/>
            <person name="Azer M."/>
            <person name="Bachantsang P."/>
            <person name="Barry A."/>
            <person name="Bayul T."/>
            <person name="Berlin A."/>
            <person name="Bessette D."/>
            <person name="Bloom T."/>
            <person name="Blye J."/>
            <person name="Boguslavskiy L."/>
            <person name="Bonnet C."/>
            <person name="Boukhgalter B."/>
            <person name="Bourzgui I."/>
            <person name="Brown A."/>
            <person name="Cahill P."/>
            <person name="Channer S."/>
            <person name="Cheshatsang Y."/>
            <person name="Chuda L."/>
            <person name="Citroen M."/>
            <person name="Collymore A."/>
            <person name="Cooke P."/>
            <person name="Costello M."/>
            <person name="D'Aco K."/>
            <person name="Daza R."/>
            <person name="De Haan G."/>
            <person name="DeGray S."/>
            <person name="DeMaso C."/>
            <person name="Dhargay N."/>
            <person name="Dooley K."/>
            <person name="Dooley E."/>
            <person name="Doricent M."/>
            <person name="Dorje P."/>
            <person name="Dorjee K."/>
            <person name="Dupes A."/>
            <person name="Elong R."/>
            <person name="Falk J."/>
            <person name="Farina A."/>
            <person name="Faro S."/>
            <person name="Ferguson D."/>
            <person name="Fisher S."/>
            <person name="Foley C.D."/>
            <person name="Franke A."/>
            <person name="Friedrich D."/>
            <person name="Gadbois L."/>
            <person name="Gearin G."/>
            <person name="Gearin C.R."/>
            <person name="Giannoukos G."/>
            <person name="Goode T."/>
            <person name="Graham J."/>
            <person name="Grandbois E."/>
            <person name="Grewal S."/>
            <person name="Gyaltsen K."/>
            <person name="Hafez N."/>
            <person name="Hagos B."/>
            <person name="Hall J."/>
            <person name="Henson C."/>
            <person name="Hollinger A."/>
            <person name="Honan T."/>
            <person name="Huard M.D."/>
            <person name="Hughes L."/>
            <person name="Hurhula B."/>
            <person name="Husby M.E."/>
            <person name="Kamat A."/>
            <person name="Kanga B."/>
            <person name="Kashin S."/>
            <person name="Khazanovich D."/>
            <person name="Kisner P."/>
            <person name="Lance K."/>
            <person name="Lara M."/>
            <person name="Lee W."/>
            <person name="Lennon N."/>
            <person name="Letendre F."/>
            <person name="LeVine R."/>
            <person name="Lipovsky A."/>
            <person name="Liu X."/>
            <person name="Liu J."/>
            <person name="Liu S."/>
            <person name="Lokyitsang T."/>
            <person name="Lokyitsang Y."/>
            <person name="Lubonja R."/>
            <person name="Lui A."/>
            <person name="MacDonald P."/>
            <person name="Magnisalis V."/>
            <person name="Maru K."/>
            <person name="Matthews C."/>
            <person name="McCusker W."/>
            <person name="McDonough S."/>
            <person name="Mehta T."/>
            <person name="Meldrim J."/>
            <person name="Meneus L."/>
            <person name="Mihai O."/>
            <person name="Mihalev A."/>
            <person name="Mihova T."/>
            <person name="Mittelman R."/>
            <person name="Mlenga V."/>
            <person name="Montmayeur A."/>
            <person name="Mulrain L."/>
            <person name="Navidi A."/>
            <person name="Naylor J."/>
            <person name="Negash T."/>
            <person name="Nguyen T."/>
            <person name="Nguyen N."/>
            <person name="Nicol R."/>
            <person name="Norbu C."/>
            <person name="Norbu N."/>
            <person name="Novod N."/>
            <person name="O'Neill B."/>
            <person name="Osman S."/>
            <person name="Markiewicz E."/>
            <person name="Oyono O.L."/>
            <person name="Patti C."/>
            <person name="Phunkhang P."/>
            <person name="Pierre F."/>
            <person name="Priest M."/>
            <person name="Raghuraman S."/>
            <person name="Rege F."/>
            <person name="Reyes R."/>
            <person name="Rise C."/>
            <person name="Rogov P."/>
            <person name="Ross K."/>
            <person name="Ryan E."/>
            <person name="Settipalli S."/>
            <person name="Shea T."/>
            <person name="Sherpa N."/>
            <person name="Shi L."/>
            <person name="Shih D."/>
            <person name="Sparrow T."/>
            <person name="Spaulding J."/>
            <person name="Stalker J."/>
            <person name="Stange-Thomann N."/>
            <person name="Stavropoulos S."/>
            <person name="Stone C."/>
            <person name="Strader C."/>
            <person name="Tesfaye S."/>
            <person name="Thomson T."/>
            <person name="Thoulutsang Y."/>
            <person name="Thoulutsang D."/>
            <person name="Topham K."/>
            <person name="Topping I."/>
            <person name="Tsamla T."/>
            <person name="Vassiliev H."/>
            <person name="Vo A."/>
            <person name="Wangchuk T."/>
            <person name="Wangdi T."/>
            <person name="Weiand M."/>
            <person name="Wilkinson J."/>
            <person name="Wilson A."/>
            <person name="Yadav S."/>
            <person name="Young G."/>
            <person name="Yu Q."/>
            <person name="Zembek L."/>
            <person name="Zhong D."/>
            <person name="Zimmer A."/>
            <person name="Zwirko Z."/>
            <person name="Jaffe D.B."/>
            <person name="Alvarez P."/>
            <person name="Brockman W."/>
            <person name="Butler J."/>
            <person name="Chin C."/>
            <person name="Gnerre S."/>
            <person name="Grabherr M."/>
            <person name="Kleber M."/>
            <person name="Mauceli E."/>
            <person name="MacCallum I."/>
        </authorList>
    </citation>
    <scope>NUCLEOTIDE SEQUENCE [LARGE SCALE GENOMIC DNA]</scope>
    <source>
        <strain evidence="3">white501</strain>
    </source>
</reference>
<evidence type="ECO:0000313" key="3">
    <source>
        <dbReference type="Proteomes" id="UP000000304"/>
    </source>
</evidence>
<dbReference type="Proteomes" id="UP000000304">
    <property type="component" value="Chromosome 3L"/>
</dbReference>
<proteinExistence type="predicted"/>
<accession>B4QPM1</accession>
<gene>
    <name evidence="2" type="primary">Dsim\GD12838</name>
    <name evidence="2" type="ORF">Dsim_GD12838</name>
</gene>
<evidence type="ECO:0000256" key="1">
    <source>
        <dbReference type="SAM" id="MobiDB-lite"/>
    </source>
</evidence>
<dbReference type="AlphaFoldDB" id="B4QPM1"/>
<name>B4QPM1_DROSI</name>
<evidence type="ECO:0000313" key="2">
    <source>
        <dbReference type="EMBL" id="EDX10012.1"/>
    </source>
</evidence>
<protein>
    <submittedName>
        <fullName evidence="2">GD12838</fullName>
    </submittedName>
</protein>
<organism evidence="2 3">
    <name type="scientific">Drosophila simulans</name>
    <name type="common">Fruit fly</name>
    <dbReference type="NCBI Taxonomy" id="7240"/>
    <lineage>
        <taxon>Eukaryota</taxon>
        <taxon>Metazoa</taxon>
        <taxon>Ecdysozoa</taxon>
        <taxon>Arthropoda</taxon>
        <taxon>Hexapoda</taxon>
        <taxon>Insecta</taxon>
        <taxon>Pterygota</taxon>
        <taxon>Neoptera</taxon>
        <taxon>Endopterygota</taxon>
        <taxon>Diptera</taxon>
        <taxon>Brachycera</taxon>
        <taxon>Muscomorpha</taxon>
        <taxon>Ephydroidea</taxon>
        <taxon>Drosophilidae</taxon>
        <taxon>Drosophila</taxon>
        <taxon>Sophophora</taxon>
    </lineage>
</organism>